<keyword evidence="6" id="KW-0812">Transmembrane</keyword>
<proteinExistence type="predicted"/>
<reference evidence="8 9" key="1">
    <citation type="submission" date="2020-10" db="EMBL/GenBank/DDBJ databases">
        <title>Phylogeny of dyella-like bacteria.</title>
        <authorList>
            <person name="Fu J."/>
        </authorList>
    </citation>
    <scope>NUCLEOTIDE SEQUENCE [LARGE SCALE GENOMIC DNA]</scope>
    <source>
        <strain evidence="8 9">Gsoil3046</strain>
    </source>
</reference>
<keyword evidence="6" id="KW-1133">Transmembrane helix</keyword>
<dbReference type="PROSITE" id="PS00107">
    <property type="entry name" value="PROTEIN_KINASE_ATP"/>
    <property type="match status" value="1"/>
</dbReference>
<dbReference type="Gene3D" id="3.30.200.20">
    <property type="entry name" value="Phosphorylase Kinase, domain 1"/>
    <property type="match status" value="1"/>
</dbReference>
<dbReference type="RefSeq" id="WP_404631314.1">
    <property type="nucleotide sequence ID" value="NZ_JADIKM010000001.1"/>
</dbReference>
<dbReference type="InterPro" id="IPR017441">
    <property type="entry name" value="Protein_kinase_ATP_BS"/>
</dbReference>
<dbReference type="InterPro" id="IPR000719">
    <property type="entry name" value="Prot_kinase_dom"/>
</dbReference>
<keyword evidence="1" id="KW-0808">Transferase</keyword>
<sequence>MNEARRQRYTRAKPIAFAAMELDAAQRDAYVDAACGGDEALRDEVQWMLEAADDTSEAPLLLPLLGDLHDASGSSVAGAGACQYRLVRQLGEGGMGVVYLAERIIDEGTAEEIRQRVALKFINTGSLLAPGVRRRFAEERRILGSLSHPGIAHLIDGGSTRDGRPFLALEFVQGERIDQWCERHQLSLRRRVVLFLKVCAAVRHAHERLVIHRDIKPANILVTADGEPKLLDFGIARLLDQVGGVATAQTMTMQRALTLAYASPEQVRGEPLGTRADVWSLGVVLYQLVCGERPFGSAQGDSPLDISNAIVTGRVQPPSRRLRRESGAPVSAGREVPPDIDAIVMKALRRNPEERYATVGEMVADLENFLDLRPVRARRGHRLYRVGLYLRRHRVGLGVAAVMLAMLVGFAVEREAQLRRVELERDKTQAIADFMQELFENADPTHAGGSHVTVRQVLDRGAVTLAKRTDIAPEVRVRLMLSMARSYNQLSLGAPAVTLMKQALELEKGYSPGLLERGRVYAELGRGYSTMLDQSSAIPANDRAIGLLSSAPGEHGDEILRVQINQLYNHLGVQDISLGDVRRQIDAIVARLERQPQRHEPELHLLALAVLALTEGAQGQDAQAIAVAHRAVLEANKLFVADDTNQLYYRFVEALVSLRTQPQQALEGFRRALADYDVLIGTSSPSLAALLSYFGGALVQMGRTSDAVQALERASRIAGDYAADTPDFYFSTLDALAAQYLEMQRYADAGALVLPHLDAMRQRVASGSVWATTNLAEALNVTGAVALRRGQAARALEQFRRARDLLGPREQKTSPESYAAALAGLGQASLALGDQRQAAVWLDALRGFNDSARLALPHPAAIDAQLLAVSLSLARGEFQQAASLAATTAAQSDTRWGACSRRSQALRQLESEARHGMGVAPAGVSCAADNRIAMH</sequence>
<keyword evidence="9" id="KW-1185">Reference proteome</keyword>
<evidence type="ECO:0000259" key="7">
    <source>
        <dbReference type="PROSITE" id="PS50011"/>
    </source>
</evidence>
<dbReference type="Pfam" id="PF00069">
    <property type="entry name" value="Pkinase"/>
    <property type="match status" value="1"/>
</dbReference>
<keyword evidence="4 5" id="KW-0067">ATP-binding</keyword>
<dbReference type="PANTHER" id="PTHR43289">
    <property type="entry name" value="MITOGEN-ACTIVATED PROTEIN KINASE KINASE KINASE 20-RELATED"/>
    <property type="match status" value="1"/>
</dbReference>
<dbReference type="GO" id="GO:0004674">
    <property type="term" value="F:protein serine/threonine kinase activity"/>
    <property type="evidence" value="ECO:0007669"/>
    <property type="project" value="UniProtKB-KW"/>
</dbReference>
<keyword evidence="3 8" id="KW-0418">Kinase</keyword>
<evidence type="ECO:0000256" key="1">
    <source>
        <dbReference type="ARBA" id="ARBA00022679"/>
    </source>
</evidence>
<dbReference type="InterPro" id="IPR008271">
    <property type="entry name" value="Ser/Thr_kinase_AS"/>
</dbReference>
<keyword evidence="2 5" id="KW-0547">Nucleotide-binding</keyword>
<dbReference type="Proteomes" id="UP001620460">
    <property type="component" value="Unassembled WGS sequence"/>
</dbReference>
<dbReference type="SMART" id="SM00220">
    <property type="entry name" value="S_TKc"/>
    <property type="match status" value="1"/>
</dbReference>
<comment type="caution">
    <text evidence="8">The sequence shown here is derived from an EMBL/GenBank/DDBJ whole genome shotgun (WGS) entry which is preliminary data.</text>
</comment>
<evidence type="ECO:0000256" key="6">
    <source>
        <dbReference type="SAM" id="Phobius"/>
    </source>
</evidence>
<evidence type="ECO:0000256" key="4">
    <source>
        <dbReference type="ARBA" id="ARBA00022840"/>
    </source>
</evidence>
<dbReference type="SUPFAM" id="SSF48452">
    <property type="entry name" value="TPR-like"/>
    <property type="match status" value="1"/>
</dbReference>
<evidence type="ECO:0000313" key="9">
    <source>
        <dbReference type="Proteomes" id="UP001620460"/>
    </source>
</evidence>
<organism evidence="8 9">
    <name type="scientific">Dyella ginsengisoli</name>
    <dbReference type="NCBI Taxonomy" id="363848"/>
    <lineage>
        <taxon>Bacteria</taxon>
        <taxon>Pseudomonadati</taxon>
        <taxon>Pseudomonadota</taxon>
        <taxon>Gammaproteobacteria</taxon>
        <taxon>Lysobacterales</taxon>
        <taxon>Rhodanobacteraceae</taxon>
        <taxon>Dyella</taxon>
    </lineage>
</organism>
<feature type="domain" description="Protein kinase" evidence="7">
    <location>
        <begin position="84"/>
        <end position="370"/>
    </location>
</feature>
<keyword evidence="8" id="KW-0723">Serine/threonine-protein kinase</keyword>
<keyword evidence="6" id="KW-0472">Membrane</keyword>
<dbReference type="Gene3D" id="1.25.40.10">
    <property type="entry name" value="Tetratricopeptide repeat domain"/>
    <property type="match status" value="2"/>
</dbReference>
<dbReference type="Gene3D" id="1.10.510.10">
    <property type="entry name" value="Transferase(Phosphotransferase) domain 1"/>
    <property type="match status" value="1"/>
</dbReference>
<protein>
    <submittedName>
        <fullName evidence="8">Serine/threonine protein kinase</fullName>
    </submittedName>
</protein>
<dbReference type="EMBL" id="JADIKM010000001">
    <property type="protein sequence ID" value="MFK2903666.1"/>
    <property type="molecule type" value="Genomic_DNA"/>
</dbReference>
<evidence type="ECO:0000256" key="2">
    <source>
        <dbReference type="ARBA" id="ARBA00022741"/>
    </source>
</evidence>
<dbReference type="PROSITE" id="PS50011">
    <property type="entry name" value="PROTEIN_KINASE_DOM"/>
    <property type="match status" value="1"/>
</dbReference>
<dbReference type="InterPro" id="IPR011990">
    <property type="entry name" value="TPR-like_helical_dom_sf"/>
</dbReference>
<evidence type="ECO:0000313" key="8">
    <source>
        <dbReference type="EMBL" id="MFK2903666.1"/>
    </source>
</evidence>
<dbReference type="CDD" id="cd14014">
    <property type="entry name" value="STKc_PknB_like"/>
    <property type="match status" value="1"/>
</dbReference>
<name>A0ABW8JU28_9GAMM</name>
<evidence type="ECO:0000256" key="3">
    <source>
        <dbReference type="ARBA" id="ARBA00022777"/>
    </source>
</evidence>
<dbReference type="PROSITE" id="PS00108">
    <property type="entry name" value="PROTEIN_KINASE_ST"/>
    <property type="match status" value="1"/>
</dbReference>
<dbReference type="PANTHER" id="PTHR43289:SF34">
    <property type="entry name" value="SERINE_THREONINE-PROTEIN KINASE YBDM-RELATED"/>
    <property type="match status" value="1"/>
</dbReference>
<dbReference type="InterPro" id="IPR011009">
    <property type="entry name" value="Kinase-like_dom_sf"/>
</dbReference>
<dbReference type="SUPFAM" id="SSF56112">
    <property type="entry name" value="Protein kinase-like (PK-like)"/>
    <property type="match status" value="1"/>
</dbReference>
<gene>
    <name evidence="8" type="ORF">ISP17_06810</name>
</gene>
<feature type="transmembrane region" description="Helical" evidence="6">
    <location>
        <begin position="395"/>
        <end position="412"/>
    </location>
</feature>
<evidence type="ECO:0000256" key="5">
    <source>
        <dbReference type="PROSITE-ProRule" id="PRU10141"/>
    </source>
</evidence>
<feature type="binding site" evidence="5">
    <location>
        <position position="120"/>
    </location>
    <ligand>
        <name>ATP</name>
        <dbReference type="ChEBI" id="CHEBI:30616"/>
    </ligand>
</feature>
<accession>A0ABW8JU28</accession>